<dbReference type="RefSeq" id="WP_043345141.1">
    <property type="nucleotide sequence ID" value="NZ_CP010536.1"/>
</dbReference>
<dbReference type="AlphaFoldDB" id="A0A0C4Y9B5"/>
<name>A0A0C4Y9B5_9BURK</name>
<sequence length="71" mass="7674">MSTTRIKIGNGAYAGVNSFALAYSKAAAVRELRDRGLKRDDARKAVNEAAQGQYLCVRGQGFDVIEVQLAI</sequence>
<reference evidence="1 2" key="1">
    <citation type="journal article" date="2015" name="Genome Announc.">
        <title>Complete Genome Sequence of Cupriavidus basilensis 4G11, Isolated from the Oak Ridge Field Research Center Site.</title>
        <authorList>
            <person name="Ray J."/>
            <person name="Waters R.J."/>
            <person name="Skerker J.M."/>
            <person name="Kuehl J.V."/>
            <person name="Price M.N."/>
            <person name="Huang J."/>
            <person name="Chakraborty R."/>
            <person name="Arkin A.P."/>
            <person name="Deutschbauer A."/>
        </authorList>
    </citation>
    <scope>NUCLEOTIDE SEQUENCE [LARGE SCALE GENOMIC DNA]</scope>
    <source>
        <strain evidence="1">4G11</strain>
    </source>
</reference>
<dbReference type="EMBL" id="CP010536">
    <property type="protein sequence ID" value="AJG18829.1"/>
    <property type="molecule type" value="Genomic_DNA"/>
</dbReference>
<dbReference type="Proteomes" id="UP000031843">
    <property type="component" value="Chromosome main"/>
</dbReference>
<evidence type="ECO:0000313" key="1">
    <source>
        <dbReference type="EMBL" id="AJG18829.1"/>
    </source>
</evidence>
<dbReference type="STRING" id="68895.RR42_m1428"/>
<protein>
    <submittedName>
        <fullName evidence="1">Uncharacterized protein</fullName>
    </submittedName>
</protein>
<dbReference type="KEGG" id="cbw:RR42_m1428"/>
<organism evidence="1 2">
    <name type="scientific">Cupriavidus basilensis</name>
    <dbReference type="NCBI Taxonomy" id="68895"/>
    <lineage>
        <taxon>Bacteria</taxon>
        <taxon>Pseudomonadati</taxon>
        <taxon>Pseudomonadota</taxon>
        <taxon>Betaproteobacteria</taxon>
        <taxon>Burkholderiales</taxon>
        <taxon>Burkholderiaceae</taxon>
        <taxon>Cupriavidus</taxon>
    </lineage>
</organism>
<gene>
    <name evidence="1" type="ORF">RR42_m1428</name>
</gene>
<accession>A0A0C4Y9B5</accession>
<proteinExistence type="predicted"/>
<evidence type="ECO:0000313" key="2">
    <source>
        <dbReference type="Proteomes" id="UP000031843"/>
    </source>
</evidence>
<keyword evidence="2" id="KW-1185">Reference proteome</keyword>